<name>A0ABN1TUT4_9ACTN</name>
<organism evidence="1 2">
    <name type="scientific">Kitasatospora arboriphila</name>
    <dbReference type="NCBI Taxonomy" id="258052"/>
    <lineage>
        <taxon>Bacteria</taxon>
        <taxon>Bacillati</taxon>
        <taxon>Actinomycetota</taxon>
        <taxon>Actinomycetes</taxon>
        <taxon>Kitasatosporales</taxon>
        <taxon>Streptomycetaceae</taxon>
        <taxon>Kitasatospora</taxon>
    </lineage>
</organism>
<evidence type="ECO:0000313" key="2">
    <source>
        <dbReference type="Proteomes" id="UP001499987"/>
    </source>
</evidence>
<comment type="caution">
    <text evidence="1">The sequence shown here is derived from an EMBL/GenBank/DDBJ whole genome shotgun (WGS) entry which is preliminary data.</text>
</comment>
<keyword evidence="2" id="KW-1185">Reference proteome</keyword>
<proteinExistence type="predicted"/>
<accession>A0ABN1TUT4</accession>
<gene>
    <name evidence="1" type="ORF">GCM10009663_52420</name>
</gene>
<protein>
    <submittedName>
        <fullName evidence="1">Uncharacterized protein</fullName>
    </submittedName>
</protein>
<evidence type="ECO:0000313" key="1">
    <source>
        <dbReference type="EMBL" id="GAA1103521.1"/>
    </source>
</evidence>
<dbReference type="Proteomes" id="UP001499987">
    <property type="component" value="Unassembled WGS sequence"/>
</dbReference>
<dbReference type="EMBL" id="BAAALD010000060">
    <property type="protein sequence ID" value="GAA1103521.1"/>
    <property type="molecule type" value="Genomic_DNA"/>
</dbReference>
<reference evidence="1 2" key="1">
    <citation type="journal article" date="2019" name="Int. J. Syst. Evol. Microbiol.">
        <title>The Global Catalogue of Microorganisms (GCM) 10K type strain sequencing project: providing services to taxonomists for standard genome sequencing and annotation.</title>
        <authorList>
            <consortium name="The Broad Institute Genomics Platform"/>
            <consortium name="The Broad Institute Genome Sequencing Center for Infectious Disease"/>
            <person name="Wu L."/>
            <person name="Ma J."/>
        </authorList>
    </citation>
    <scope>NUCLEOTIDE SEQUENCE [LARGE SCALE GENOMIC DNA]</scope>
    <source>
        <strain evidence="1 2">JCM 13002</strain>
    </source>
</reference>
<sequence length="62" mass="6755">MLALRRIAGEAAEVVPVPASVFDRCEGRQWFHLTAARTARTAREIAVLGAAGRPLTARLRAR</sequence>